<comment type="similarity">
    <text evidence="1">Belongs to the metallo-beta-lactamase superfamily.</text>
</comment>
<dbReference type="RefSeq" id="WP_350491856.1">
    <property type="nucleotide sequence ID" value="NZ_JBHMAS010000039.1"/>
</dbReference>
<keyword evidence="2" id="KW-0479">Metal-binding</keyword>
<evidence type="ECO:0000313" key="7">
    <source>
        <dbReference type="Proteomes" id="UP001589587"/>
    </source>
</evidence>
<dbReference type="SUPFAM" id="SSF56281">
    <property type="entry name" value="Metallo-hydrolase/oxidoreductase"/>
    <property type="match status" value="1"/>
</dbReference>
<protein>
    <submittedName>
        <fullName evidence="6">MBL fold metallo-hydrolase</fullName>
    </submittedName>
</protein>
<evidence type="ECO:0000256" key="1">
    <source>
        <dbReference type="ARBA" id="ARBA00007749"/>
    </source>
</evidence>
<evidence type="ECO:0000256" key="2">
    <source>
        <dbReference type="ARBA" id="ARBA00022723"/>
    </source>
</evidence>
<keyword evidence="3" id="KW-0378">Hydrolase</keyword>
<dbReference type="PANTHER" id="PTHR42978">
    <property type="entry name" value="QUORUM-QUENCHING LACTONASE YTNP-RELATED-RELATED"/>
    <property type="match status" value="1"/>
</dbReference>
<evidence type="ECO:0000313" key="6">
    <source>
        <dbReference type="EMBL" id="MFB9781231.1"/>
    </source>
</evidence>
<gene>
    <name evidence="6" type="ORF">ACFFQ6_16170</name>
</gene>
<sequence>MPTIGLGNVLVSHVAEQSLPVSLGLLTDDGELLSRRIAQLPDGFLDKESNSFQFSSHTWVVRIDGLTVLVDTCTGNGREGRGPHFDGLDVPFLEQLDQAGVPVDAVDIVFCTHLHHDHCGWNTMQVDGAWVPTFPNATYLFVDEEYRRWDTSGAEVHPNDFNPNTFDECVRPIVEADLAKVVSTPYVISPSLTIEPAPGHTTGHAMIRLESDGVIAYFSGDAFHHPVQLTRPELHLPGCDDLTAAIDTRRCLVRRALDEGAFLFPAHFPAPHYGRLTTDDGEVCFVPGGAPEVDPERVTAGFRNAE</sequence>
<dbReference type="SMART" id="SM00849">
    <property type="entry name" value="Lactamase_B"/>
    <property type="match status" value="1"/>
</dbReference>
<dbReference type="EMBL" id="JBHMAS010000039">
    <property type="protein sequence ID" value="MFB9781231.1"/>
    <property type="molecule type" value="Genomic_DNA"/>
</dbReference>
<name>A0ABV5XGU0_9NOCA</name>
<proteinExistence type="inferred from homology"/>
<keyword evidence="7" id="KW-1185">Reference proteome</keyword>
<organism evidence="6 7">
    <name type="scientific">Rhodococcus baikonurensis</name>
    <dbReference type="NCBI Taxonomy" id="172041"/>
    <lineage>
        <taxon>Bacteria</taxon>
        <taxon>Bacillati</taxon>
        <taxon>Actinomycetota</taxon>
        <taxon>Actinomycetes</taxon>
        <taxon>Mycobacteriales</taxon>
        <taxon>Nocardiaceae</taxon>
        <taxon>Rhodococcus</taxon>
        <taxon>Rhodococcus erythropolis group</taxon>
    </lineage>
</organism>
<dbReference type="PANTHER" id="PTHR42978:SF6">
    <property type="entry name" value="QUORUM-QUENCHING LACTONASE YTNP-RELATED"/>
    <property type="match status" value="1"/>
</dbReference>
<reference evidence="6 7" key="1">
    <citation type="submission" date="2024-09" db="EMBL/GenBank/DDBJ databases">
        <authorList>
            <person name="Sun Q."/>
            <person name="Mori K."/>
        </authorList>
    </citation>
    <scope>NUCLEOTIDE SEQUENCE [LARGE SCALE GENOMIC DNA]</scope>
    <source>
        <strain evidence="6 7">JCM 11411</strain>
    </source>
</reference>
<dbReference type="Pfam" id="PF00753">
    <property type="entry name" value="Lactamase_B"/>
    <property type="match status" value="1"/>
</dbReference>
<feature type="domain" description="Metallo-beta-lactamase" evidence="5">
    <location>
        <begin position="55"/>
        <end position="267"/>
    </location>
</feature>
<dbReference type="InterPro" id="IPR051013">
    <property type="entry name" value="MBL_superfamily_lactonases"/>
</dbReference>
<dbReference type="Proteomes" id="UP001589587">
    <property type="component" value="Unassembled WGS sequence"/>
</dbReference>
<dbReference type="InterPro" id="IPR036866">
    <property type="entry name" value="RibonucZ/Hydroxyglut_hydro"/>
</dbReference>
<keyword evidence="4" id="KW-0862">Zinc</keyword>
<evidence type="ECO:0000256" key="4">
    <source>
        <dbReference type="ARBA" id="ARBA00022833"/>
    </source>
</evidence>
<comment type="caution">
    <text evidence="6">The sequence shown here is derived from an EMBL/GenBank/DDBJ whole genome shotgun (WGS) entry which is preliminary data.</text>
</comment>
<dbReference type="CDD" id="cd16277">
    <property type="entry name" value="metallo-hydrolase-like_MBL-fold"/>
    <property type="match status" value="1"/>
</dbReference>
<accession>A0ABV5XGU0</accession>
<evidence type="ECO:0000256" key="3">
    <source>
        <dbReference type="ARBA" id="ARBA00022801"/>
    </source>
</evidence>
<dbReference type="InterPro" id="IPR001279">
    <property type="entry name" value="Metallo-B-lactamas"/>
</dbReference>
<dbReference type="Gene3D" id="3.60.15.10">
    <property type="entry name" value="Ribonuclease Z/Hydroxyacylglutathione hydrolase-like"/>
    <property type="match status" value="1"/>
</dbReference>
<evidence type="ECO:0000259" key="5">
    <source>
        <dbReference type="SMART" id="SM00849"/>
    </source>
</evidence>